<evidence type="ECO:0000313" key="2">
    <source>
        <dbReference type="Proteomes" id="UP000663827"/>
    </source>
</evidence>
<dbReference type="Proteomes" id="UP000663827">
    <property type="component" value="Unassembled WGS sequence"/>
</dbReference>
<sequence length="134" mass="15862">MEDFIPGALRKAPNRKARIQSGPPPLWLLWPNHCQTHRTETYQKRIFVDLGEYEAIGDSPWYMINESTQRSRLFGGELATRTNNTCMMLQIYKVKNEQKTREQQARVKGGSDRGRWYRLWSVWSASIKKEKFLR</sequence>
<accession>A0A8H3E071</accession>
<proteinExistence type="predicted"/>
<protein>
    <submittedName>
        <fullName evidence="1">Uncharacterized protein</fullName>
    </submittedName>
</protein>
<evidence type="ECO:0000313" key="1">
    <source>
        <dbReference type="EMBL" id="CAE7152233.1"/>
    </source>
</evidence>
<organism evidence="1 2">
    <name type="scientific">Rhizoctonia solani</name>
    <dbReference type="NCBI Taxonomy" id="456999"/>
    <lineage>
        <taxon>Eukaryota</taxon>
        <taxon>Fungi</taxon>
        <taxon>Dikarya</taxon>
        <taxon>Basidiomycota</taxon>
        <taxon>Agaricomycotina</taxon>
        <taxon>Agaricomycetes</taxon>
        <taxon>Cantharellales</taxon>
        <taxon>Ceratobasidiaceae</taxon>
        <taxon>Rhizoctonia</taxon>
    </lineage>
</organism>
<dbReference type="AlphaFoldDB" id="A0A8H3E071"/>
<dbReference type="EMBL" id="CAJNJQ010001845">
    <property type="protein sequence ID" value="CAE7152233.1"/>
    <property type="molecule type" value="Genomic_DNA"/>
</dbReference>
<gene>
    <name evidence="1" type="ORF">RDB_LOCUS89597</name>
</gene>
<name>A0A8H3E071_9AGAM</name>
<reference evidence="1" key="1">
    <citation type="submission" date="2021-01" db="EMBL/GenBank/DDBJ databases">
        <authorList>
            <person name="Kaushik A."/>
        </authorList>
    </citation>
    <scope>NUCLEOTIDE SEQUENCE</scope>
    <source>
        <strain evidence="1">AG5</strain>
    </source>
</reference>
<comment type="caution">
    <text evidence="1">The sequence shown here is derived from an EMBL/GenBank/DDBJ whole genome shotgun (WGS) entry which is preliminary data.</text>
</comment>